<protein>
    <submittedName>
        <fullName evidence="2">Glyoxalase/bleomycin resistance protein/dioxygenase</fullName>
    </submittedName>
</protein>
<name>A0ABX2EXE1_9PSEU</name>
<dbReference type="PANTHER" id="PTHR34109:SF1">
    <property type="entry name" value="VOC DOMAIN-CONTAINING PROTEIN"/>
    <property type="match status" value="1"/>
</dbReference>
<feature type="domain" description="VOC" evidence="1">
    <location>
        <begin position="15"/>
        <end position="139"/>
    </location>
</feature>
<dbReference type="PANTHER" id="PTHR34109">
    <property type="entry name" value="BNAUNNG04460D PROTEIN-RELATED"/>
    <property type="match status" value="1"/>
</dbReference>
<dbReference type="Proteomes" id="UP000763557">
    <property type="component" value="Unassembled WGS sequence"/>
</dbReference>
<dbReference type="InterPro" id="IPR004360">
    <property type="entry name" value="Glyas_Fos-R_dOase_dom"/>
</dbReference>
<dbReference type="PROSITE" id="PS51819">
    <property type="entry name" value="VOC"/>
    <property type="match status" value="1"/>
</dbReference>
<comment type="caution">
    <text evidence="2">The sequence shown here is derived from an EMBL/GenBank/DDBJ whole genome shotgun (WGS) entry which is preliminary data.</text>
</comment>
<organism evidence="2 3">
    <name type="scientific">Kibdelosporangium persicum</name>
    <dbReference type="NCBI Taxonomy" id="2698649"/>
    <lineage>
        <taxon>Bacteria</taxon>
        <taxon>Bacillati</taxon>
        <taxon>Actinomycetota</taxon>
        <taxon>Actinomycetes</taxon>
        <taxon>Pseudonocardiales</taxon>
        <taxon>Pseudonocardiaceae</taxon>
        <taxon>Kibdelosporangium</taxon>
    </lineage>
</organism>
<dbReference type="InterPro" id="IPR037523">
    <property type="entry name" value="VOC_core"/>
</dbReference>
<reference evidence="2 3" key="1">
    <citation type="submission" date="2020-01" db="EMBL/GenBank/DDBJ databases">
        <title>Kibdelosporangium persica a novel Actinomycetes from a hot desert in Iran.</title>
        <authorList>
            <person name="Safaei N."/>
            <person name="Zaburannyi N."/>
            <person name="Mueller R."/>
            <person name="Wink J."/>
        </authorList>
    </citation>
    <scope>NUCLEOTIDE SEQUENCE [LARGE SCALE GENOMIC DNA]</scope>
    <source>
        <strain evidence="2 3">4NS15</strain>
    </source>
</reference>
<gene>
    <name evidence="2" type="ORF">GC106_7400</name>
</gene>
<evidence type="ECO:0000313" key="2">
    <source>
        <dbReference type="EMBL" id="NRN63539.1"/>
    </source>
</evidence>
<accession>A0ABX2EXE1</accession>
<dbReference type="Gene3D" id="3.30.720.110">
    <property type="match status" value="1"/>
</dbReference>
<dbReference type="InterPro" id="IPR029068">
    <property type="entry name" value="Glyas_Bleomycin-R_OHBP_Dase"/>
</dbReference>
<dbReference type="Gene3D" id="3.30.720.120">
    <property type="match status" value="1"/>
</dbReference>
<keyword evidence="3" id="KW-1185">Reference proteome</keyword>
<sequence length="142" mass="15364">MTENNTAENNTTENTPGVWACLSYNDAEAARVFLTEVLGFTEALTVRDENDKTRIVHAEVKWPEGGGIMYGSGGTHPDYPQPVPGTQWVYVVTKDVDAVHKRVVEAGGKVVTEPQDTDYGSRSVAIADPEGNVWTFGTYAGA</sequence>
<dbReference type="RefSeq" id="WP_173124328.1">
    <property type="nucleotide sequence ID" value="NZ_CBCSGW010000008.1"/>
</dbReference>
<dbReference type="EMBL" id="JAAATY010000001">
    <property type="protein sequence ID" value="NRN63539.1"/>
    <property type="molecule type" value="Genomic_DNA"/>
</dbReference>
<evidence type="ECO:0000313" key="3">
    <source>
        <dbReference type="Proteomes" id="UP000763557"/>
    </source>
</evidence>
<dbReference type="Pfam" id="PF00903">
    <property type="entry name" value="Glyoxalase"/>
    <property type="match status" value="1"/>
</dbReference>
<dbReference type="SUPFAM" id="SSF54593">
    <property type="entry name" value="Glyoxalase/Bleomycin resistance protein/Dihydroxybiphenyl dioxygenase"/>
    <property type="match status" value="1"/>
</dbReference>
<evidence type="ECO:0000259" key="1">
    <source>
        <dbReference type="PROSITE" id="PS51819"/>
    </source>
</evidence>
<proteinExistence type="predicted"/>